<dbReference type="Proteomes" id="UP001139353">
    <property type="component" value="Unassembled WGS sequence"/>
</dbReference>
<reference evidence="1" key="1">
    <citation type="submission" date="2021-11" db="EMBL/GenBank/DDBJ databases">
        <title>BS-T2-15 a new species belonging to the Comamonadaceae family isolated from the soil of a French oak forest.</title>
        <authorList>
            <person name="Mieszkin S."/>
            <person name="Alain K."/>
        </authorList>
    </citation>
    <scope>NUCLEOTIDE SEQUENCE</scope>
    <source>
        <strain evidence="1">BS-T2-15</strain>
    </source>
</reference>
<evidence type="ECO:0000313" key="2">
    <source>
        <dbReference type="Proteomes" id="UP001139353"/>
    </source>
</evidence>
<organism evidence="1 2">
    <name type="scientific">Scleromatobacter humisilvae</name>
    <dbReference type="NCBI Taxonomy" id="2897159"/>
    <lineage>
        <taxon>Bacteria</taxon>
        <taxon>Pseudomonadati</taxon>
        <taxon>Pseudomonadota</taxon>
        <taxon>Betaproteobacteria</taxon>
        <taxon>Burkholderiales</taxon>
        <taxon>Sphaerotilaceae</taxon>
        <taxon>Scleromatobacter</taxon>
    </lineage>
</organism>
<comment type="caution">
    <text evidence="1">The sequence shown here is derived from an EMBL/GenBank/DDBJ whole genome shotgun (WGS) entry which is preliminary data.</text>
</comment>
<name>A0A9X2C0Y6_9BURK</name>
<protein>
    <submittedName>
        <fullName evidence="1">Uncharacterized protein</fullName>
    </submittedName>
</protein>
<keyword evidence="2" id="KW-1185">Reference proteome</keyword>
<gene>
    <name evidence="1" type="ORF">LPC04_14840</name>
</gene>
<evidence type="ECO:0000313" key="1">
    <source>
        <dbReference type="EMBL" id="MCK9686986.1"/>
    </source>
</evidence>
<dbReference type="RefSeq" id="WP_275683022.1">
    <property type="nucleotide sequence ID" value="NZ_JAJLJH010000003.1"/>
</dbReference>
<dbReference type="EMBL" id="JAJLJH010000003">
    <property type="protein sequence ID" value="MCK9686986.1"/>
    <property type="molecule type" value="Genomic_DNA"/>
</dbReference>
<sequence length="537" mass="53975">MVFALLGLLISALGAVGVIQGNRLQAKHEAGNGEATILDNLRGATNNAIFDGMGLIQSGAAFGKGGVTVIPVDVDGALVWRPTIQQLVAMGYLPAGWTATTSTLNDAPYAIAITRVPAGCVAAACNIEGHIVLEGPIRSGPSDSDSAVIGPILARIGADSGVSLPMDPTHIQGFGKTWSLDNPVAGQPAGVVAIRVGTASSGFGQFVRIGDTRDPSLLGNLTVAGNTLFGDGTTHSEFRSALQVDGQPVDVRDASGAACVSLRPDGVVDIQCSGSLSATTGVFRDASGRTTTIAATGLVTGGNVAADGGLSTAAMTAFAADDPHALVVKAGDLFVRNPTGTALLRVAANGDVTAGNDLVATGAVTAQRLTLSASVNEGDACSSGQVAMMASGGLATCQGATFRATARYARLGAACATPGLQAVDSTTADALLCRGGYYASQSWLTSSRVYMAGFAVHHGDFIAAAIALPNGCPATSSPVAPQATIFLLPQTDSETPGNPVLNRNATWTGSGWTISLTDGTGAPTTSNVVAEVYCLYP</sequence>
<dbReference type="AlphaFoldDB" id="A0A9X2C0Y6"/>
<accession>A0A9X2C0Y6</accession>
<proteinExistence type="predicted"/>